<evidence type="ECO:0000259" key="3">
    <source>
        <dbReference type="Pfam" id="PF00060"/>
    </source>
</evidence>
<keyword evidence="2" id="KW-1133">Transmembrane helix</keyword>
<sequence>MWNFNREDQGVSFVTVLFYGWGALLEQPPSDPSKSISGQMLVGWWLIFCLVISTGFRSALIAHLTVQSTTKPIETLKNLVKLDDWQWGTEEKLYKGAVIEYFTRNSDPVVKKILANIERENYQGQQNIRKKKKTLELQFP</sequence>
<gene>
    <name evidence="4" type="primary">Gria1_0</name>
    <name evidence="4" type="ORF">E2C01_056704</name>
</gene>
<evidence type="ECO:0000256" key="1">
    <source>
        <dbReference type="ARBA" id="ARBA00008685"/>
    </source>
</evidence>
<dbReference type="OrthoDB" id="6365983at2759"/>
<dbReference type="InterPro" id="IPR001320">
    <property type="entry name" value="Iontro_rcpt_C"/>
</dbReference>
<dbReference type="GO" id="GO:0015276">
    <property type="term" value="F:ligand-gated monoatomic ion channel activity"/>
    <property type="evidence" value="ECO:0007669"/>
    <property type="project" value="InterPro"/>
</dbReference>
<keyword evidence="2" id="KW-0472">Membrane</keyword>
<reference evidence="4 5" key="1">
    <citation type="submission" date="2019-05" db="EMBL/GenBank/DDBJ databases">
        <title>Another draft genome of Portunus trituberculatus and its Hox gene families provides insights of decapod evolution.</title>
        <authorList>
            <person name="Jeong J.-H."/>
            <person name="Song I."/>
            <person name="Kim S."/>
            <person name="Choi T."/>
            <person name="Kim D."/>
            <person name="Ryu S."/>
            <person name="Kim W."/>
        </authorList>
    </citation>
    <scope>NUCLEOTIDE SEQUENCE [LARGE SCALE GENOMIC DNA]</scope>
    <source>
        <tissue evidence="4">Muscle</tissue>
    </source>
</reference>
<organism evidence="4 5">
    <name type="scientific">Portunus trituberculatus</name>
    <name type="common">Swimming crab</name>
    <name type="synonym">Neptunus trituberculatus</name>
    <dbReference type="NCBI Taxonomy" id="210409"/>
    <lineage>
        <taxon>Eukaryota</taxon>
        <taxon>Metazoa</taxon>
        <taxon>Ecdysozoa</taxon>
        <taxon>Arthropoda</taxon>
        <taxon>Crustacea</taxon>
        <taxon>Multicrustacea</taxon>
        <taxon>Malacostraca</taxon>
        <taxon>Eumalacostraca</taxon>
        <taxon>Eucarida</taxon>
        <taxon>Decapoda</taxon>
        <taxon>Pleocyemata</taxon>
        <taxon>Brachyura</taxon>
        <taxon>Eubrachyura</taxon>
        <taxon>Portunoidea</taxon>
        <taxon>Portunidae</taxon>
        <taxon>Portuninae</taxon>
        <taxon>Portunus</taxon>
    </lineage>
</organism>
<evidence type="ECO:0000313" key="4">
    <source>
        <dbReference type="EMBL" id="MPC62615.1"/>
    </source>
</evidence>
<dbReference type="GO" id="GO:0016020">
    <property type="term" value="C:membrane"/>
    <property type="evidence" value="ECO:0007669"/>
    <property type="project" value="InterPro"/>
</dbReference>
<comment type="caution">
    <text evidence="4">The sequence shown here is derived from an EMBL/GenBank/DDBJ whole genome shotgun (WGS) entry which is preliminary data.</text>
</comment>
<dbReference type="Gene3D" id="1.10.287.70">
    <property type="match status" value="1"/>
</dbReference>
<comment type="similarity">
    <text evidence="1">Belongs to the glutamate-gated ion channel (TC 1.A.10.1) family.</text>
</comment>
<name>A0A5B7GYY4_PORTR</name>
<dbReference type="Proteomes" id="UP000324222">
    <property type="component" value="Unassembled WGS sequence"/>
</dbReference>
<dbReference type="AlphaFoldDB" id="A0A5B7GYY4"/>
<dbReference type="Pfam" id="PF00060">
    <property type="entry name" value="Lig_chan"/>
    <property type="match status" value="1"/>
</dbReference>
<keyword evidence="2" id="KW-0812">Transmembrane</keyword>
<evidence type="ECO:0000256" key="2">
    <source>
        <dbReference type="SAM" id="Phobius"/>
    </source>
</evidence>
<feature type="domain" description="Ionotropic glutamate receptor C-terminal" evidence="3">
    <location>
        <begin position="7"/>
        <end position="119"/>
    </location>
</feature>
<proteinExistence type="inferred from homology"/>
<keyword evidence="5" id="KW-1185">Reference proteome</keyword>
<protein>
    <submittedName>
        <fullName evidence="4">Glutamate receptor 1</fullName>
    </submittedName>
</protein>
<accession>A0A5B7GYY4</accession>
<keyword evidence="4" id="KW-0675">Receptor</keyword>
<feature type="transmembrane region" description="Helical" evidence="2">
    <location>
        <begin position="42"/>
        <end position="66"/>
    </location>
</feature>
<evidence type="ECO:0000313" key="5">
    <source>
        <dbReference type="Proteomes" id="UP000324222"/>
    </source>
</evidence>
<dbReference type="EMBL" id="VSRR010019868">
    <property type="protein sequence ID" value="MPC62615.1"/>
    <property type="molecule type" value="Genomic_DNA"/>
</dbReference>